<evidence type="ECO:0000256" key="1">
    <source>
        <dbReference type="ARBA" id="ARBA00022801"/>
    </source>
</evidence>
<dbReference type="PANTHER" id="PTHR48070">
    <property type="entry name" value="ESTERASE OVCA2"/>
    <property type="match status" value="1"/>
</dbReference>
<dbReference type="Gene3D" id="3.40.50.1820">
    <property type="entry name" value="alpha/beta hydrolase"/>
    <property type="match status" value="1"/>
</dbReference>
<dbReference type="InterPro" id="IPR029058">
    <property type="entry name" value="AB_hydrolase_fold"/>
</dbReference>
<dbReference type="OMA" id="EEPRGWW"/>
<keyword evidence="1" id="KW-0378">Hydrolase</keyword>
<dbReference type="RefSeq" id="XP_022465595.1">
    <property type="nucleotide sequence ID" value="XM_022609172.1"/>
</dbReference>
<dbReference type="GeneID" id="34527073"/>
<dbReference type="GO" id="GO:0005634">
    <property type="term" value="C:nucleus"/>
    <property type="evidence" value="ECO:0007669"/>
    <property type="project" value="TreeGrafter"/>
</dbReference>
<dbReference type="OrthoDB" id="2094269at2759"/>
<dbReference type="InterPro" id="IPR050593">
    <property type="entry name" value="LovG"/>
</dbReference>
<dbReference type="Proteomes" id="UP000006310">
    <property type="component" value="Chromosome 7"/>
</dbReference>
<organism evidence="4 5">
    <name type="scientific">Huiozyma naganishii (strain ATCC MYA-139 / BCRC 22969 / CBS 8797 / KCTC 17520 / NBRC 10181 / NCYC 3082 / Yp74L-3)</name>
    <name type="common">Yeast</name>
    <name type="synonym">Kazachstania naganishii</name>
    <dbReference type="NCBI Taxonomy" id="1071383"/>
    <lineage>
        <taxon>Eukaryota</taxon>
        <taxon>Fungi</taxon>
        <taxon>Dikarya</taxon>
        <taxon>Ascomycota</taxon>
        <taxon>Saccharomycotina</taxon>
        <taxon>Saccharomycetes</taxon>
        <taxon>Saccharomycetales</taxon>
        <taxon>Saccharomycetaceae</taxon>
        <taxon>Huiozyma</taxon>
    </lineage>
</organism>
<gene>
    <name evidence="4" type="primary">KNAG0G02920</name>
    <name evidence="4" type="ordered locus">KNAG_0G02920</name>
</gene>
<dbReference type="Pfam" id="PF03959">
    <property type="entry name" value="FSH1"/>
    <property type="match status" value="1"/>
</dbReference>
<evidence type="ECO:0000313" key="5">
    <source>
        <dbReference type="Proteomes" id="UP000006310"/>
    </source>
</evidence>
<dbReference type="EMBL" id="HE978320">
    <property type="protein sequence ID" value="CCK71349.1"/>
    <property type="molecule type" value="Genomic_DNA"/>
</dbReference>
<dbReference type="GO" id="GO:0005777">
    <property type="term" value="C:peroxisome"/>
    <property type="evidence" value="ECO:0007669"/>
    <property type="project" value="EnsemblFungi"/>
</dbReference>
<dbReference type="HOGENOM" id="CLU_051938_2_2_1"/>
<feature type="domain" description="Serine hydrolase" evidence="3">
    <location>
        <begin position="1"/>
        <end position="216"/>
    </location>
</feature>
<evidence type="ECO:0000259" key="3">
    <source>
        <dbReference type="Pfam" id="PF03959"/>
    </source>
</evidence>
<protein>
    <recommendedName>
        <fullName evidence="3">Serine hydrolase domain-containing protein</fullName>
    </recommendedName>
</protein>
<evidence type="ECO:0000313" key="4">
    <source>
        <dbReference type="EMBL" id="CCK71349.1"/>
    </source>
</evidence>
<feature type="region of interest" description="Disordered" evidence="2">
    <location>
        <begin position="228"/>
        <end position="249"/>
    </location>
</feature>
<reference evidence="5" key="2">
    <citation type="submission" date="2012-08" db="EMBL/GenBank/DDBJ databases">
        <title>Genome sequence of Kazachstania naganishii.</title>
        <authorList>
            <person name="Gordon J.L."/>
            <person name="Armisen D."/>
            <person name="Proux-Wera E."/>
            <person name="OhEigeartaigh S.S."/>
            <person name="Byrne K.P."/>
            <person name="Wolfe K.H."/>
        </authorList>
    </citation>
    <scope>NUCLEOTIDE SEQUENCE [LARGE SCALE GENOMIC DNA]</scope>
    <source>
        <strain evidence="5">ATCC MYA-139 / BCRC 22969 / CBS 8797 / CCRC 22969 / KCTC 17520 / NBRC 10181 / NCYC 3082</strain>
    </source>
</reference>
<name>J7S849_HUIN7</name>
<dbReference type="GO" id="GO:0016787">
    <property type="term" value="F:hydrolase activity"/>
    <property type="evidence" value="ECO:0007669"/>
    <property type="project" value="UniProtKB-KW"/>
</dbReference>
<sequence length="267" mass="29550">MSGLRKVLMLHGFVQSDKIFRQKTGGLRKSLAKMGYELWYPCGPELVDKRSLVSDDKAEVDKDAEGEPVYGWWIKSGTPTTGQQYTVPDATIKYLHDYVVENGPFEGVIGFSQGAALAGYLSTGINAILGLTPEEQPPLQFLVSFSGFRLEPAAYQQSYDTNSEWVPSLHVQGGLDAVVSEERVRRLYDTWPEDKRTLLIHPGSHFVPNSKQFVTKVCNWLTHVQKITKPPGGKETGTPRGGTIQDDTKPAALDDDLLQMMDSFGGI</sequence>
<dbReference type="eggNOG" id="KOG2551">
    <property type="taxonomic scope" value="Eukaryota"/>
</dbReference>
<accession>J7S849</accession>
<dbReference type="KEGG" id="kng:KNAG_0G02920"/>
<dbReference type="PANTHER" id="PTHR48070:SF6">
    <property type="entry name" value="ESTERASE OVCA2"/>
    <property type="match status" value="1"/>
</dbReference>
<evidence type="ECO:0000256" key="2">
    <source>
        <dbReference type="SAM" id="MobiDB-lite"/>
    </source>
</evidence>
<proteinExistence type="predicted"/>
<dbReference type="SUPFAM" id="SSF53474">
    <property type="entry name" value="alpha/beta-Hydrolases"/>
    <property type="match status" value="1"/>
</dbReference>
<dbReference type="InterPro" id="IPR005645">
    <property type="entry name" value="FSH-like_dom"/>
</dbReference>
<reference evidence="4 5" key="1">
    <citation type="journal article" date="2011" name="Proc. Natl. Acad. Sci. U.S.A.">
        <title>Evolutionary erosion of yeast sex chromosomes by mating-type switching accidents.</title>
        <authorList>
            <person name="Gordon J.L."/>
            <person name="Armisen D."/>
            <person name="Proux-Wera E."/>
            <person name="Oheigeartaigh S.S."/>
            <person name="Byrne K.P."/>
            <person name="Wolfe K.H."/>
        </authorList>
    </citation>
    <scope>NUCLEOTIDE SEQUENCE [LARGE SCALE GENOMIC DNA]</scope>
    <source>
        <strain evidence="5">ATCC MYA-139 / BCRC 22969 / CBS 8797 / CCRC 22969 / KCTC 17520 / NBRC 10181 / NCYC 3082</strain>
    </source>
</reference>
<dbReference type="AlphaFoldDB" id="J7S849"/>
<keyword evidence="5" id="KW-1185">Reference proteome</keyword>